<dbReference type="Gene3D" id="3.20.20.80">
    <property type="entry name" value="Glycosidases"/>
    <property type="match status" value="1"/>
</dbReference>
<feature type="chain" id="PRO_5012342325" evidence="4">
    <location>
        <begin position="28"/>
        <end position="286"/>
    </location>
</feature>
<dbReference type="GO" id="GO:0009253">
    <property type="term" value="P:peptidoglycan catabolic process"/>
    <property type="evidence" value="ECO:0007669"/>
    <property type="project" value="InterPro"/>
</dbReference>
<dbReference type="PANTHER" id="PTHR34135">
    <property type="entry name" value="LYSOZYME"/>
    <property type="match status" value="1"/>
</dbReference>
<sequence>MRTVKSGAPVLAALLALILAGCGNPQLDGPPAGPTMPRMAEGEKATQLHVSASAAPGIPRGFGDVKPHEWSGISPASYSVHGIDASRYQGEIDFFAARQSGIRFAWLKATEGGDHLDPAYAVNAPRARAAGVPVGAYHFYYFCRTPEEQAAWFIQNVGRVAGDLPPVLDMEWNHQSRTCSARPGAAEVRDQIDRFTAIVGRHYGTRPVVYTTPDFYRDNDLGQMRNQEFWLRAVTKHPSEGYPEERWSFWQYSGTGIVPGVAGKVDLNAFGGGLESWQNWLVARRQ</sequence>
<keyword evidence="3" id="KW-0326">Glycosidase</keyword>
<evidence type="ECO:0000313" key="6">
    <source>
        <dbReference type="Proteomes" id="UP000184932"/>
    </source>
</evidence>
<dbReference type="InterPro" id="IPR002053">
    <property type="entry name" value="Glyco_hydro_25"/>
</dbReference>
<dbReference type="EMBL" id="FSRL01000001">
    <property type="protein sequence ID" value="SIO07663.1"/>
    <property type="molecule type" value="Genomic_DNA"/>
</dbReference>
<accession>A0A1N6GJF2</accession>
<dbReference type="PROSITE" id="PS51257">
    <property type="entry name" value="PROKAR_LIPOPROTEIN"/>
    <property type="match status" value="1"/>
</dbReference>
<feature type="signal peptide" evidence="4">
    <location>
        <begin position="1"/>
        <end position="27"/>
    </location>
</feature>
<dbReference type="AlphaFoldDB" id="A0A1N6GJF2"/>
<dbReference type="GO" id="GO:0016998">
    <property type="term" value="P:cell wall macromolecule catabolic process"/>
    <property type="evidence" value="ECO:0007669"/>
    <property type="project" value="InterPro"/>
</dbReference>
<evidence type="ECO:0000256" key="3">
    <source>
        <dbReference type="ARBA" id="ARBA00023295"/>
    </source>
</evidence>
<protein>
    <submittedName>
        <fullName evidence="5">Lysozyme</fullName>
    </submittedName>
</protein>
<gene>
    <name evidence="5" type="ORF">SAMN05444002_2545</name>
</gene>
<dbReference type="CDD" id="cd06413">
    <property type="entry name" value="GH25_muramidase_1"/>
    <property type="match status" value="1"/>
</dbReference>
<proteinExistence type="inferred from homology"/>
<evidence type="ECO:0000313" key="5">
    <source>
        <dbReference type="EMBL" id="SIO07663.1"/>
    </source>
</evidence>
<dbReference type="PANTHER" id="PTHR34135:SF2">
    <property type="entry name" value="LYSOZYME"/>
    <property type="match status" value="1"/>
</dbReference>
<dbReference type="GO" id="GO:0003796">
    <property type="term" value="F:lysozyme activity"/>
    <property type="evidence" value="ECO:0007669"/>
    <property type="project" value="InterPro"/>
</dbReference>
<keyword evidence="4" id="KW-0732">Signal</keyword>
<dbReference type="Pfam" id="PF01183">
    <property type="entry name" value="Glyco_hydro_25"/>
    <property type="match status" value="1"/>
</dbReference>
<reference evidence="6" key="1">
    <citation type="submission" date="2016-11" db="EMBL/GenBank/DDBJ databases">
        <authorList>
            <person name="Varghese N."/>
            <person name="Submissions S."/>
        </authorList>
    </citation>
    <scope>NUCLEOTIDE SEQUENCE [LARGE SCALE GENOMIC DNA]</scope>
    <source>
        <strain evidence="6">DSM 29440</strain>
    </source>
</reference>
<dbReference type="SMART" id="SM00641">
    <property type="entry name" value="Glyco_25"/>
    <property type="match status" value="1"/>
</dbReference>
<keyword evidence="6" id="KW-1185">Reference proteome</keyword>
<dbReference type="Proteomes" id="UP000184932">
    <property type="component" value="Unassembled WGS sequence"/>
</dbReference>
<name>A0A1N6GJF2_9RHOB</name>
<evidence type="ECO:0000256" key="1">
    <source>
        <dbReference type="ARBA" id="ARBA00010646"/>
    </source>
</evidence>
<evidence type="ECO:0000256" key="2">
    <source>
        <dbReference type="ARBA" id="ARBA00022801"/>
    </source>
</evidence>
<dbReference type="GO" id="GO:0016052">
    <property type="term" value="P:carbohydrate catabolic process"/>
    <property type="evidence" value="ECO:0007669"/>
    <property type="project" value="TreeGrafter"/>
</dbReference>
<dbReference type="SUPFAM" id="SSF51445">
    <property type="entry name" value="(Trans)glycosidases"/>
    <property type="match status" value="1"/>
</dbReference>
<dbReference type="InterPro" id="IPR018077">
    <property type="entry name" value="Glyco_hydro_fam25_subgr"/>
</dbReference>
<organism evidence="5 6">
    <name type="scientific">Vannielia litorea</name>
    <dbReference type="NCBI Taxonomy" id="1217970"/>
    <lineage>
        <taxon>Bacteria</taxon>
        <taxon>Pseudomonadati</taxon>
        <taxon>Pseudomonadota</taxon>
        <taxon>Alphaproteobacteria</taxon>
        <taxon>Rhodobacterales</taxon>
        <taxon>Paracoccaceae</taxon>
        <taxon>Vannielia</taxon>
    </lineage>
</organism>
<dbReference type="InterPro" id="IPR017853">
    <property type="entry name" value="GH"/>
</dbReference>
<keyword evidence="2" id="KW-0378">Hydrolase</keyword>
<comment type="similarity">
    <text evidence="1">Belongs to the glycosyl hydrolase 25 family.</text>
</comment>
<evidence type="ECO:0000256" key="4">
    <source>
        <dbReference type="SAM" id="SignalP"/>
    </source>
</evidence>
<dbReference type="PROSITE" id="PS51904">
    <property type="entry name" value="GLYCOSYL_HYDROL_F25_2"/>
    <property type="match status" value="1"/>
</dbReference>